<dbReference type="InterPro" id="IPR003602">
    <property type="entry name" value="Topo_IA_DNA-bd_dom"/>
</dbReference>
<dbReference type="PROSITE" id="PS50880">
    <property type="entry name" value="TOPRIM"/>
    <property type="match status" value="1"/>
</dbReference>
<dbReference type="HOGENOM" id="CLU_002929_5_2_9"/>
<feature type="region of interest" description="Disordered" evidence="9">
    <location>
        <begin position="675"/>
        <end position="704"/>
    </location>
</feature>
<dbReference type="GO" id="GO:0043597">
    <property type="term" value="C:cytoplasmic replication fork"/>
    <property type="evidence" value="ECO:0007669"/>
    <property type="project" value="TreeGrafter"/>
</dbReference>
<reference evidence="12 13" key="1">
    <citation type="submission" date="2014-08" db="EMBL/GenBank/DDBJ databases">
        <title>Complete genome of a marine bacteria Jeotgalibacillus malaysiensis.</title>
        <authorList>
            <person name="Yaakop A.S."/>
            <person name="Chan K.-G."/>
            <person name="Goh K.M."/>
        </authorList>
    </citation>
    <scope>NUCLEOTIDE SEQUENCE [LARGE SCALE GENOMIC DNA]</scope>
    <source>
        <strain evidence="12 13">D5</strain>
    </source>
</reference>
<evidence type="ECO:0000259" key="10">
    <source>
        <dbReference type="PROSITE" id="PS50880"/>
    </source>
</evidence>
<keyword evidence="6 8" id="KW-0238">DNA-binding</keyword>
<keyword evidence="3 8" id="KW-0479">Metal-binding</keyword>
<evidence type="ECO:0000256" key="1">
    <source>
        <dbReference type="ARBA" id="ARBA00000213"/>
    </source>
</evidence>
<evidence type="ECO:0000259" key="11">
    <source>
        <dbReference type="PROSITE" id="PS52039"/>
    </source>
</evidence>
<dbReference type="Gene3D" id="1.10.460.10">
    <property type="entry name" value="Topoisomerase I, domain 2"/>
    <property type="match status" value="1"/>
</dbReference>
<comment type="caution">
    <text evidence="8">Lacks conserved residue(s) required for the propagation of feature annotation.</text>
</comment>
<dbReference type="NCBIfam" id="NF005829">
    <property type="entry name" value="PRK07726.1"/>
    <property type="match status" value="1"/>
</dbReference>
<feature type="binding site" evidence="8">
    <location>
        <position position="105"/>
    </location>
    <ligand>
        <name>Mg(2+)</name>
        <dbReference type="ChEBI" id="CHEBI:18420"/>
        <note>catalytic</note>
    </ligand>
</feature>
<dbReference type="Gene3D" id="3.40.50.140">
    <property type="match status" value="1"/>
</dbReference>
<dbReference type="SMART" id="SM00493">
    <property type="entry name" value="TOPRIM"/>
    <property type="match status" value="1"/>
</dbReference>
<dbReference type="GO" id="GO:0006281">
    <property type="term" value="P:DNA repair"/>
    <property type="evidence" value="ECO:0007669"/>
    <property type="project" value="TreeGrafter"/>
</dbReference>
<evidence type="ECO:0000313" key="13">
    <source>
        <dbReference type="Proteomes" id="UP000031449"/>
    </source>
</evidence>
<dbReference type="CDD" id="cd00186">
    <property type="entry name" value="TOP1Ac"/>
    <property type="match status" value="1"/>
</dbReference>
<name>A0A0B5AQD5_9BACL</name>
<dbReference type="PROSITE" id="PS00396">
    <property type="entry name" value="TOPO_IA_1"/>
    <property type="match status" value="1"/>
</dbReference>
<keyword evidence="13" id="KW-1185">Reference proteome</keyword>
<dbReference type="PANTHER" id="PTHR11390">
    <property type="entry name" value="PROKARYOTIC DNA TOPOISOMERASE"/>
    <property type="match status" value="1"/>
</dbReference>
<dbReference type="InterPro" id="IPR005738">
    <property type="entry name" value="TopoIII"/>
</dbReference>
<dbReference type="Gene3D" id="2.70.20.10">
    <property type="entry name" value="Topoisomerase I, domain 3"/>
    <property type="match status" value="1"/>
</dbReference>
<dbReference type="GO" id="GO:0003677">
    <property type="term" value="F:DNA binding"/>
    <property type="evidence" value="ECO:0007669"/>
    <property type="project" value="UniProtKB-KW"/>
</dbReference>
<dbReference type="InterPro" id="IPR013825">
    <property type="entry name" value="Topo_IA_cen_sub2"/>
</dbReference>
<feature type="site" description="Interaction with DNA" evidence="8">
    <location>
        <position position="310"/>
    </location>
</feature>
<dbReference type="PROSITE" id="PS52039">
    <property type="entry name" value="TOPO_IA_2"/>
    <property type="match status" value="1"/>
</dbReference>
<dbReference type="CDD" id="cd03362">
    <property type="entry name" value="TOPRIM_TopoIA_TopoIII"/>
    <property type="match status" value="1"/>
</dbReference>
<dbReference type="Proteomes" id="UP000031449">
    <property type="component" value="Chromosome"/>
</dbReference>
<feature type="domain" description="Topo IA-type catalytic" evidence="11">
    <location>
        <begin position="153"/>
        <end position="583"/>
    </location>
</feature>
<dbReference type="InterPro" id="IPR023405">
    <property type="entry name" value="Topo_IA_core_domain"/>
</dbReference>
<dbReference type="GO" id="GO:0006265">
    <property type="term" value="P:DNA topological change"/>
    <property type="evidence" value="ECO:0007669"/>
    <property type="project" value="UniProtKB-UniRule"/>
</dbReference>
<keyword evidence="5 8" id="KW-0799">Topoisomerase</keyword>
<feature type="active site" description="O-(5'-phospho-DNA)-tyrosine intermediate" evidence="8">
    <location>
        <position position="308"/>
    </location>
</feature>
<dbReference type="NCBIfam" id="TIGR01056">
    <property type="entry name" value="topB"/>
    <property type="match status" value="1"/>
</dbReference>
<comment type="cofactor">
    <cofactor evidence="8">
        <name>Mg(2+)</name>
        <dbReference type="ChEBI" id="CHEBI:18420"/>
    </cofactor>
</comment>
<evidence type="ECO:0000256" key="4">
    <source>
        <dbReference type="ARBA" id="ARBA00022842"/>
    </source>
</evidence>
<dbReference type="PRINTS" id="PR00417">
    <property type="entry name" value="PRTPISMRASEI"/>
</dbReference>
<dbReference type="InterPro" id="IPR013497">
    <property type="entry name" value="Topo_IA_cen"/>
</dbReference>
<evidence type="ECO:0000256" key="6">
    <source>
        <dbReference type="ARBA" id="ARBA00023125"/>
    </source>
</evidence>
<dbReference type="PANTHER" id="PTHR11390:SF21">
    <property type="entry name" value="DNA TOPOISOMERASE 3-ALPHA"/>
    <property type="match status" value="1"/>
</dbReference>
<dbReference type="SMART" id="SM00436">
    <property type="entry name" value="TOP1Bc"/>
    <property type="match status" value="1"/>
</dbReference>
<dbReference type="STRING" id="1508404.JMA_31430"/>
<evidence type="ECO:0000313" key="12">
    <source>
        <dbReference type="EMBL" id="AJD92460.1"/>
    </source>
</evidence>
<feature type="domain" description="Toprim" evidence="10">
    <location>
        <begin position="3"/>
        <end position="136"/>
    </location>
</feature>
<feature type="compositionally biased region" description="Basic and acidic residues" evidence="9">
    <location>
        <begin position="675"/>
        <end position="702"/>
    </location>
</feature>
<feature type="binding site" evidence="8">
    <location>
        <position position="9"/>
    </location>
    <ligand>
        <name>Mg(2+)</name>
        <dbReference type="ChEBI" id="CHEBI:18420"/>
        <note>catalytic</note>
    </ligand>
</feature>
<comment type="similarity">
    <text evidence="2 8">Belongs to the type IA topoisomerase family.</text>
</comment>
<dbReference type="HAMAP" id="MF_00953">
    <property type="entry name" value="Topoisom_3_prok"/>
    <property type="match status" value="1"/>
</dbReference>
<dbReference type="InterPro" id="IPR000380">
    <property type="entry name" value="Topo_IA"/>
</dbReference>
<dbReference type="InterPro" id="IPR034144">
    <property type="entry name" value="TOPRIM_TopoIII"/>
</dbReference>
<dbReference type="InterPro" id="IPR006171">
    <property type="entry name" value="TOPRIM_dom"/>
</dbReference>
<comment type="catalytic activity">
    <reaction evidence="1 8">
        <text>ATP-independent breakage of single-stranded DNA, followed by passage and rejoining.</text>
        <dbReference type="EC" id="5.6.2.1"/>
    </reaction>
</comment>
<dbReference type="Pfam" id="PF01751">
    <property type="entry name" value="Toprim"/>
    <property type="match status" value="1"/>
</dbReference>
<keyword evidence="4 8" id="KW-0460">Magnesium</keyword>
<dbReference type="EMBL" id="CP009416">
    <property type="protein sequence ID" value="AJD92460.1"/>
    <property type="molecule type" value="Genomic_DNA"/>
</dbReference>
<evidence type="ECO:0000256" key="3">
    <source>
        <dbReference type="ARBA" id="ARBA00022723"/>
    </source>
</evidence>
<organism evidence="12 13">
    <name type="scientific">Jeotgalibacillus malaysiensis</name>
    <dbReference type="NCBI Taxonomy" id="1508404"/>
    <lineage>
        <taxon>Bacteria</taxon>
        <taxon>Bacillati</taxon>
        <taxon>Bacillota</taxon>
        <taxon>Bacilli</taxon>
        <taxon>Bacillales</taxon>
        <taxon>Caryophanaceae</taxon>
        <taxon>Jeotgalibacillus</taxon>
    </lineage>
</organism>
<protein>
    <recommendedName>
        <fullName evidence="8">DNA topoisomerase 3</fullName>
        <ecNumber evidence="8">5.6.2.1</ecNumber>
    </recommendedName>
    <alternativeName>
        <fullName evidence="8">DNA topoisomerase III</fullName>
    </alternativeName>
</protein>
<dbReference type="InterPro" id="IPR013826">
    <property type="entry name" value="Topo_IA_cen_sub3"/>
</dbReference>
<feature type="region of interest" description="Interaction with DNA" evidence="8">
    <location>
        <begin position="187"/>
        <end position="192"/>
    </location>
</feature>
<evidence type="ECO:0000256" key="8">
    <source>
        <dbReference type="HAMAP-Rule" id="MF_00953"/>
    </source>
</evidence>
<gene>
    <name evidence="8" type="primary">topB</name>
    <name evidence="12" type="ORF">JMA_31430</name>
</gene>
<dbReference type="GO" id="GO:0006310">
    <property type="term" value="P:DNA recombination"/>
    <property type="evidence" value="ECO:0007669"/>
    <property type="project" value="TreeGrafter"/>
</dbReference>
<dbReference type="InterPro" id="IPR003601">
    <property type="entry name" value="Topo_IA_2"/>
</dbReference>
<comment type="function">
    <text evidence="8">Releases the supercoiling and torsional tension of DNA, which is introduced during the DNA replication and transcription, by transiently cleaving and rejoining one strand of the DNA duplex. Introduces a single-strand break via transesterification at a target site in duplex DNA. The scissile phosphodiester is attacked by the catalytic tyrosine of the enzyme, resulting in the formation of a DNA-(5'-phosphotyrosyl)-enzyme intermediate and the expulsion of a 3'-OH DNA strand. The free DNA strand then undergoes passage around the unbroken strand, thus removing DNA supercoils. Finally, in the religation step, the DNA 3'-OH attacks the covalent intermediate to expel the active-site tyrosine and restore the DNA phosphodiester backbone.</text>
</comment>
<feature type="site" description="Interaction with DNA" evidence="8">
    <location>
        <position position="168"/>
    </location>
</feature>
<evidence type="ECO:0000256" key="2">
    <source>
        <dbReference type="ARBA" id="ARBA00009446"/>
    </source>
</evidence>
<evidence type="ECO:0000256" key="5">
    <source>
        <dbReference type="ARBA" id="ARBA00023029"/>
    </source>
</evidence>
<evidence type="ECO:0000256" key="9">
    <source>
        <dbReference type="SAM" id="MobiDB-lite"/>
    </source>
</evidence>
<dbReference type="SMART" id="SM00437">
    <property type="entry name" value="TOP1Ac"/>
    <property type="match status" value="1"/>
</dbReference>
<evidence type="ECO:0000256" key="7">
    <source>
        <dbReference type="ARBA" id="ARBA00023235"/>
    </source>
</evidence>
<dbReference type="Pfam" id="PF01131">
    <property type="entry name" value="Topoisom_bac"/>
    <property type="match status" value="1"/>
</dbReference>
<dbReference type="EC" id="5.6.2.1" evidence="8"/>
<feature type="site" description="Interaction with DNA" evidence="8">
    <location>
        <position position="61"/>
    </location>
</feature>
<dbReference type="SUPFAM" id="SSF56712">
    <property type="entry name" value="Prokaryotic type I DNA topoisomerase"/>
    <property type="match status" value="1"/>
</dbReference>
<dbReference type="InterPro" id="IPR013824">
    <property type="entry name" value="Topo_IA_cen_sub1"/>
</dbReference>
<dbReference type="GO" id="GO:0003917">
    <property type="term" value="F:DNA topoisomerase type I (single strand cut, ATP-independent) activity"/>
    <property type="evidence" value="ECO:0007669"/>
    <property type="project" value="UniProtKB-UniRule"/>
</dbReference>
<dbReference type="GO" id="GO:0000287">
    <property type="term" value="F:magnesium ion binding"/>
    <property type="evidence" value="ECO:0007669"/>
    <property type="project" value="UniProtKB-UniRule"/>
</dbReference>
<dbReference type="InterPro" id="IPR023406">
    <property type="entry name" value="Topo_IA_AS"/>
</dbReference>
<accession>A0A0B5AQD5</accession>
<feature type="site" description="Interaction with DNA" evidence="8">
    <location>
        <position position="176"/>
    </location>
</feature>
<dbReference type="KEGG" id="jeo:JMA_31430"/>
<dbReference type="Gene3D" id="1.10.290.10">
    <property type="entry name" value="Topoisomerase I, domain 4"/>
    <property type="match status" value="1"/>
</dbReference>
<dbReference type="OrthoDB" id="9803554at2"/>
<dbReference type="AlphaFoldDB" id="A0A0B5AQD5"/>
<proteinExistence type="inferred from homology"/>
<sequence length="716" mass="81066">MKKTVVLAEKPSVGRDIARVLNCHKKGNGYLEGDQYIVTWALGHLVTHADPDHYGDQYQSWRLEDLPILPKEMKLVVIKKTGKQFQSVKSQLTRGDVGEIVIATDAGREGELVARWILEKARVNKPVKRLWISSVTDKAIREGFKNLKGGDRYVPLYHSAVARAEADWIVGINATRALTTKFNAQLSSGRVQTPTIAMIAMREEEIKQFKPKKFYGLQAKADGLTLKWTDGKTNQTFDQQKADNLFVKTKGHELVIKDVKKTPKKTYPKPLYDLTELQRDAHKRYHFSAKETLSILQKLYEQHKLVTYPRTDSRFLSSDMTETLADRLKGMKVQPYAPHVVKLLRKPIKAGSFINDAKVSDHHAIIPTEETLRIEKLNDREWKIYSLIAERFLAVLMPPYEYEQTVVTAEIGGETFTAKGNIPIKLGFKELDQSEDEQHAALPDVEKGSRLKVQSVSITTGETQPPARFNEATLLSAMENPKAYMQGEKKELVEKLGETGGLGTVATRADIIEKLFNGFLIEKRGNDIFLTSKGRQLLDLVPEELRSPALTAEWEQKLSAIADGKLQQQAFMSEMTQFSKDVVRSIKNSKAQYKHDNMTGTHCPDCGKLMLEVNGKNGKMLVCQDRECGHRKNIAKKTNARCPKCKKKMDLRGEGDAQTFSCVCGYREKMDAFQKRRKENQKNKAGKQDVKKYMKKQDKEEPVNTALADALKNLKL</sequence>
<keyword evidence="7 8" id="KW-0413">Isomerase</keyword>